<evidence type="ECO:0000256" key="10">
    <source>
        <dbReference type="ARBA" id="ARBA00023128"/>
    </source>
</evidence>
<feature type="transmembrane region" description="Helical" evidence="13">
    <location>
        <begin position="12"/>
        <end position="34"/>
    </location>
</feature>
<keyword evidence="10 12" id="KW-0496">Mitochondrion</keyword>
<evidence type="ECO:0000256" key="9">
    <source>
        <dbReference type="ARBA" id="ARBA00023065"/>
    </source>
</evidence>
<keyword evidence="8 13" id="KW-1133">Transmembrane helix</keyword>
<protein>
    <recommendedName>
        <fullName evidence="12">ATP synthase complex subunit 8</fullName>
    </recommendedName>
</protein>
<dbReference type="GO" id="GO:0031966">
    <property type="term" value="C:mitochondrial membrane"/>
    <property type="evidence" value="ECO:0007669"/>
    <property type="project" value="UniProtKB-SubCell"/>
</dbReference>
<keyword evidence="7 12" id="KW-0375">Hydrogen ion transport</keyword>
<evidence type="ECO:0000256" key="5">
    <source>
        <dbReference type="ARBA" id="ARBA00022547"/>
    </source>
</evidence>
<dbReference type="GO" id="GO:0015078">
    <property type="term" value="F:proton transmembrane transporter activity"/>
    <property type="evidence" value="ECO:0007669"/>
    <property type="project" value="InterPro"/>
</dbReference>
<evidence type="ECO:0000256" key="1">
    <source>
        <dbReference type="ARBA" id="ARBA00004304"/>
    </source>
</evidence>
<evidence type="ECO:0000256" key="12">
    <source>
        <dbReference type="RuleBase" id="RU003661"/>
    </source>
</evidence>
<proteinExistence type="inferred from homology"/>
<evidence type="ECO:0000256" key="6">
    <source>
        <dbReference type="ARBA" id="ARBA00022692"/>
    </source>
</evidence>
<keyword evidence="11 13" id="KW-0472">Membrane</keyword>
<geneLocation type="mitochondrion" evidence="14"/>
<evidence type="ECO:0000256" key="4">
    <source>
        <dbReference type="ARBA" id="ARBA00022448"/>
    </source>
</evidence>
<keyword evidence="9 12" id="KW-0406">Ion transport</keyword>
<gene>
    <name evidence="14" type="primary">atp8</name>
</gene>
<evidence type="ECO:0000256" key="2">
    <source>
        <dbReference type="ARBA" id="ARBA00008892"/>
    </source>
</evidence>
<comment type="subcellular location">
    <subcellularLocation>
        <location evidence="1 12">Mitochondrion membrane</location>
        <topology evidence="1 12">Single-pass membrane protein</topology>
    </subcellularLocation>
</comment>
<sequence>MPQMMPLNWVTLMIFFIFIFYCFNISNYFMFLNMKDKLISKKKKINLNWKW</sequence>
<reference evidence="14" key="1">
    <citation type="journal article" date="2015" name="Methods Ecol Evol 6">
        <title>Validating the power of mitochondrial metagenomics for community ecology and phylogenetics of complex assemblages.</title>
        <authorList>
            <person name="Gomez-Rodriguez C."/>
            <person name="Crampton-Platt A."/>
            <person name="Timmermans M.J.T.N."/>
            <person name="Baselga A."/>
            <person name="Vogler A.P."/>
        </authorList>
    </citation>
    <scope>NUCLEOTIDE SEQUENCE</scope>
</reference>
<evidence type="ECO:0000313" key="14">
    <source>
        <dbReference type="EMBL" id="APX40658.1"/>
    </source>
</evidence>
<evidence type="ECO:0000256" key="8">
    <source>
        <dbReference type="ARBA" id="ARBA00022989"/>
    </source>
</evidence>
<comment type="similarity">
    <text evidence="2 12">Belongs to the ATPase protein 8 family.</text>
</comment>
<evidence type="ECO:0000256" key="7">
    <source>
        <dbReference type="ARBA" id="ARBA00022781"/>
    </source>
</evidence>
<dbReference type="AlphaFoldDB" id="A0A3G1GS98"/>
<dbReference type="InterPro" id="IPR001421">
    <property type="entry name" value="ATP8_metazoa"/>
</dbReference>
<keyword evidence="4 12" id="KW-0813">Transport</keyword>
<dbReference type="GO" id="GO:0015986">
    <property type="term" value="P:proton motive force-driven ATP synthesis"/>
    <property type="evidence" value="ECO:0007669"/>
    <property type="project" value="InterPro"/>
</dbReference>
<dbReference type="EMBL" id="KX943486">
    <property type="protein sequence ID" value="APX40658.1"/>
    <property type="molecule type" value="Genomic_DNA"/>
</dbReference>
<evidence type="ECO:0000256" key="13">
    <source>
        <dbReference type="SAM" id="Phobius"/>
    </source>
</evidence>
<evidence type="ECO:0000256" key="3">
    <source>
        <dbReference type="ARBA" id="ARBA00011291"/>
    </source>
</evidence>
<name>A0A3G1GS98_9CUCU</name>
<accession>A0A3G1GS98</accession>
<dbReference type="GO" id="GO:0045259">
    <property type="term" value="C:proton-transporting ATP synthase complex"/>
    <property type="evidence" value="ECO:0007669"/>
    <property type="project" value="UniProtKB-KW"/>
</dbReference>
<comment type="subunit">
    <text evidence="3">F-type ATPases have 2 components, CF(1) - the catalytic core - and CF(0) - the membrane proton channel.</text>
</comment>
<keyword evidence="6 12" id="KW-0812">Transmembrane</keyword>
<keyword evidence="5 12" id="KW-0138">CF(0)</keyword>
<evidence type="ECO:0000256" key="11">
    <source>
        <dbReference type="ARBA" id="ARBA00023136"/>
    </source>
</evidence>
<dbReference type="Pfam" id="PF00895">
    <property type="entry name" value="ATP-synt_8"/>
    <property type="match status" value="1"/>
</dbReference>
<organism evidence="14">
    <name type="scientific">Mantura chrysanthemi</name>
    <dbReference type="NCBI Taxonomy" id="1425622"/>
    <lineage>
        <taxon>Eukaryota</taxon>
        <taxon>Metazoa</taxon>
        <taxon>Ecdysozoa</taxon>
        <taxon>Arthropoda</taxon>
        <taxon>Hexapoda</taxon>
        <taxon>Insecta</taxon>
        <taxon>Pterygota</taxon>
        <taxon>Neoptera</taxon>
        <taxon>Endopterygota</taxon>
        <taxon>Coleoptera</taxon>
        <taxon>Polyphaga</taxon>
        <taxon>Cucujiformia</taxon>
        <taxon>Chrysomeloidea</taxon>
        <taxon>Chrysomelidae</taxon>
        <taxon>Galerucinae</taxon>
        <taxon>Alticini</taxon>
        <taxon>Mantura</taxon>
    </lineage>
</organism>